<dbReference type="Proteomes" id="UP000501812">
    <property type="component" value="Chromosome"/>
</dbReference>
<evidence type="ECO:0000313" key="13">
    <source>
        <dbReference type="Proteomes" id="UP000501812"/>
    </source>
</evidence>
<keyword evidence="5" id="KW-0501">Molybdenum cofactor biosynthesis</keyword>
<dbReference type="AlphaFoldDB" id="A0A858RLQ4"/>
<evidence type="ECO:0000256" key="5">
    <source>
        <dbReference type="ARBA" id="ARBA00023150"/>
    </source>
</evidence>
<evidence type="ECO:0000256" key="10">
    <source>
        <dbReference type="ARBA" id="ARBA00032474"/>
    </source>
</evidence>
<protein>
    <recommendedName>
        <fullName evidence="4">Molybdopterin synthase catalytic subunit</fullName>
        <ecNumber evidence="3">2.8.1.12</ecNumber>
    </recommendedName>
    <alternativeName>
        <fullName evidence="9">MPT synthase subunit 2</fullName>
    </alternativeName>
    <alternativeName>
        <fullName evidence="7">Molybdenum cofactor biosynthesis protein E</fullName>
    </alternativeName>
    <alternativeName>
        <fullName evidence="8">Molybdopterin-converting factor large subunit</fullName>
    </alternativeName>
    <alternativeName>
        <fullName evidence="10">Molybdopterin-converting factor subunit 2</fullName>
    </alternativeName>
</protein>
<dbReference type="SUPFAM" id="SSF54690">
    <property type="entry name" value="Molybdopterin synthase subunit MoaE"/>
    <property type="match status" value="1"/>
</dbReference>
<evidence type="ECO:0000256" key="9">
    <source>
        <dbReference type="ARBA" id="ARBA00030781"/>
    </source>
</evidence>
<gene>
    <name evidence="12" type="ORF">HHL09_14385</name>
</gene>
<evidence type="ECO:0000256" key="7">
    <source>
        <dbReference type="ARBA" id="ARBA00029745"/>
    </source>
</evidence>
<evidence type="ECO:0000256" key="8">
    <source>
        <dbReference type="ARBA" id="ARBA00030407"/>
    </source>
</evidence>
<keyword evidence="13" id="KW-1185">Reference proteome</keyword>
<evidence type="ECO:0000313" key="12">
    <source>
        <dbReference type="EMBL" id="QJE96923.1"/>
    </source>
</evidence>
<dbReference type="GO" id="GO:0006777">
    <property type="term" value="P:Mo-molybdopterin cofactor biosynthetic process"/>
    <property type="evidence" value="ECO:0007669"/>
    <property type="project" value="UniProtKB-KW"/>
</dbReference>
<organism evidence="12 13">
    <name type="scientific">Luteolibacter luteus</name>
    <dbReference type="NCBI Taxonomy" id="2728835"/>
    <lineage>
        <taxon>Bacteria</taxon>
        <taxon>Pseudomonadati</taxon>
        <taxon>Verrucomicrobiota</taxon>
        <taxon>Verrucomicrobiia</taxon>
        <taxon>Verrucomicrobiales</taxon>
        <taxon>Verrucomicrobiaceae</taxon>
        <taxon>Luteolibacter</taxon>
    </lineage>
</organism>
<dbReference type="EC" id="2.8.1.12" evidence="3"/>
<dbReference type="GO" id="GO:0030366">
    <property type="term" value="F:molybdopterin synthase activity"/>
    <property type="evidence" value="ECO:0007669"/>
    <property type="project" value="UniProtKB-EC"/>
</dbReference>
<name>A0A858RLQ4_9BACT</name>
<dbReference type="KEGG" id="luo:HHL09_14385"/>
<comment type="similarity">
    <text evidence="2">Belongs to the MoaE family.</text>
</comment>
<comment type="pathway">
    <text evidence="1">Cofactor biosynthesis; molybdopterin biosynthesis.</text>
</comment>
<dbReference type="RefSeq" id="WP_169455323.1">
    <property type="nucleotide sequence ID" value="NZ_CP051774.1"/>
</dbReference>
<dbReference type="InterPro" id="IPR036563">
    <property type="entry name" value="MoaE_sf"/>
</dbReference>
<evidence type="ECO:0000256" key="6">
    <source>
        <dbReference type="ARBA" id="ARBA00026066"/>
    </source>
</evidence>
<evidence type="ECO:0000256" key="2">
    <source>
        <dbReference type="ARBA" id="ARBA00005426"/>
    </source>
</evidence>
<dbReference type="CDD" id="cd00756">
    <property type="entry name" value="MoaE"/>
    <property type="match status" value="1"/>
</dbReference>
<evidence type="ECO:0000256" key="3">
    <source>
        <dbReference type="ARBA" id="ARBA00011950"/>
    </source>
</evidence>
<accession>A0A858RLQ4</accession>
<dbReference type="PANTHER" id="PTHR23404">
    <property type="entry name" value="MOLYBDOPTERIN SYNTHASE RELATED"/>
    <property type="match status" value="1"/>
</dbReference>
<proteinExistence type="inferred from homology"/>
<dbReference type="Gene3D" id="3.90.1170.40">
    <property type="entry name" value="Molybdopterin biosynthesis MoaE subunit"/>
    <property type="match status" value="1"/>
</dbReference>
<evidence type="ECO:0000256" key="1">
    <source>
        <dbReference type="ARBA" id="ARBA00005046"/>
    </source>
</evidence>
<comment type="subunit">
    <text evidence="6">Heterotetramer of 2 MoaD subunits and 2 MoaE subunits. Also stable as homodimer. The enzyme changes between these two forms during catalysis.</text>
</comment>
<sequence>MLIEIHFTAEAIVTPPEKLPSREIGAAVEFLGIVRELENGDALAGLFYEAYEPMARRVLERHFEALAGIHPCAAVHFIHRTGWVPVGEASLFIRVLSSHRKEALAFLGDAIDRLKQDVPIWKRISRPENS</sequence>
<evidence type="ECO:0000256" key="11">
    <source>
        <dbReference type="ARBA" id="ARBA00049878"/>
    </source>
</evidence>
<dbReference type="EMBL" id="CP051774">
    <property type="protein sequence ID" value="QJE96923.1"/>
    <property type="molecule type" value="Genomic_DNA"/>
</dbReference>
<dbReference type="Pfam" id="PF02391">
    <property type="entry name" value="MoaE"/>
    <property type="match status" value="1"/>
</dbReference>
<evidence type="ECO:0000256" key="4">
    <source>
        <dbReference type="ARBA" id="ARBA00013858"/>
    </source>
</evidence>
<reference evidence="12 13" key="1">
    <citation type="submission" date="2020-04" db="EMBL/GenBank/DDBJ databases">
        <title>Luteolibacter sp. G-1-1-1 isolated from soil.</title>
        <authorList>
            <person name="Dahal R.H."/>
        </authorList>
    </citation>
    <scope>NUCLEOTIDE SEQUENCE [LARGE SCALE GENOMIC DNA]</scope>
    <source>
        <strain evidence="12 13">G-1-1-1</strain>
    </source>
</reference>
<comment type="catalytic activity">
    <reaction evidence="11">
        <text>2 [molybdopterin-synthase sulfur-carrier protein]-C-terminal-Gly-aminoethanethioate + cyclic pyranopterin phosphate + H2O = molybdopterin + 2 [molybdopterin-synthase sulfur-carrier protein]-C-terminal Gly-Gly + 2 H(+)</text>
        <dbReference type="Rhea" id="RHEA:26333"/>
        <dbReference type="Rhea" id="RHEA-COMP:12202"/>
        <dbReference type="Rhea" id="RHEA-COMP:19907"/>
        <dbReference type="ChEBI" id="CHEBI:15377"/>
        <dbReference type="ChEBI" id="CHEBI:15378"/>
        <dbReference type="ChEBI" id="CHEBI:58698"/>
        <dbReference type="ChEBI" id="CHEBI:59648"/>
        <dbReference type="ChEBI" id="CHEBI:90778"/>
        <dbReference type="ChEBI" id="CHEBI:232372"/>
        <dbReference type="EC" id="2.8.1.12"/>
    </reaction>
</comment>
<dbReference type="InterPro" id="IPR003448">
    <property type="entry name" value="Mopterin_biosynth_MoaE"/>
</dbReference>